<sequence length="241" mass="26577">MRKVRNVTCLLSAIFRRAISSRALRNHQSILVVPLCEGLAVHLPPHFEDATKNLEVYFSAESQHFLGRRHSLPPTRRAEYARQQKLDYLDQVLQMHTTRTEIQIAIYLFALEVCLGLSTATSSARALLDLGCGSMHALAPIRSVLESNSVFSTGIDLPSSSLPGDGSNRIHCDLIKRQPPVVPREFTHPKVRVSNLTSASRLPLSRLGQPGSIPAVMLPSGDMSVSTERVLHLNDTLIGSR</sequence>
<comment type="caution">
    <text evidence="1">The sequence shown here is derived from an EMBL/GenBank/DDBJ whole genome shotgun (WGS) entry which is preliminary data.</text>
</comment>
<proteinExistence type="predicted"/>
<accession>A0A419PZ89</accession>
<name>A0A419PZ89_CLOSI</name>
<dbReference type="Proteomes" id="UP000286415">
    <property type="component" value="Unassembled WGS sequence"/>
</dbReference>
<protein>
    <submittedName>
        <fullName evidence="1">Uncharacterized protein</fullName>
    </submittedName>
</protein>
<keyword evidence="2" id="KW-1185">Reference proteome</keyword>
<dbReference type="EMBL" id="NIRI02000042">
    <property type="protein sequence ID" value="KAG5449923.1"/>
    <property type="molecule type" value="Genomic_DNA"/>
</dbReference>
<dbReference type="InParanoid" id="A0A419PZ89"/>
<dbReference type="AlphaFoldDB" id="A0A419PZ89"/>
<dbReference type="STRING" id="79923.A0A419PZ89"/>
<gene>
    <name evidence="1" type="ORF">CSKR_105973</name>
</gene>
<evidence type="ECO:0000313" key="2">
    <source>
        <dbReference type="Proteomes" id="UP000286415"/>
    </source>
</evidence>
<organism evidence="1 2">
    <name type="scientific">Clonorchis sinensis</name>
    <name type="common">Chinese liver fluke</name>
    <dbReference type="NCBI Taxonomy" id="79923"/>
    <lineage>
        <taxon>Eukaryota</taxon>
        <taxon>Metazoa</taxon>
        <taxon>Spiralia</taxon>
        <taxon>Lophotrochozoa</taxon>
        <taxon>Platyhelminthes</taxon>
        <taxon>Trematoda</taxon>
        <taxon>Digenea</taxon>
        <taxon>Opisthorchiida</taxon>
        <taxon>Opisthorchiata</taxon>
        <taxon>Opisthorchiidae</taxon>
        <taxon>Clonorchis</taxon>
    </lineage>
</organism>
<evidence type="ECO:0000313" key="1">
    <source>
        <dbReference type="EMBL" id="KAG5449923.1"/>
    </source>
</evidence>
<dbReference type="OrthoDB" id="6243683at2759"/>
<reference evidence="1 2" key="1">
    <citation type="journal article" date="2018" name="Biotechnol. Adv.">
        <title>Improved genomic resources and new bioinformatic workflow for the carcinogenic parasite Clonorchis sinensis: Biotechnological implications.</title>
        <authorList>
            <person name="Wang D."/>
            <person name="Korhonen P.K."/>
            <person name="Gasser R.B."/>
            <person name="Young N.D."/>
        </authorList>
    </citation>
    <scope>NUCLEOTIDE SEQUENCE [LARGE SCALE GENOMIC DNA]</scope>
    <source>
        <strain evidence="1">Cs-k2</strain>
    </source>
</reference>
<reference evidence="1 2" key="2">
    <citation type="journal article" date="2021" name="Genomics">
        <title>High-quality reference genome for Clonorchis sinensis.</title>
        <authorList>
            <person name="Young N.D."/>
            <person name="Stroehlein A.J."/>
            <person name="Kinkar L."/>
            <person name="Wang T."/>
            <person name="Sohn W.M."/>
            <person name="Chang B.C.H."/>
            <person name="Kaur P."/>
            <person name="Weisz D."/>
            <person name="Dudchenko O."/>
            <person name="Aiden E.L."/>
            <person name="Korhonen P.K."/>
            <person name="Gasser R.B."/>
        </authorList>
    </citation>
    <scope>NUCLEOTIDE SEQUENCE [LARGE SCALE GENOMIC DNA]</scope>
    <source>
        <strain evidence="1">Cs-k2</strain>
    </source>
</reference>